<accession>A0AAD5V6Z0</accession>
<name>A0AAD5V6Z0_9APHY</name>
<proteinExistence type="predicted"/>
<evidence type="ECO:0000313" key="3">
    <source>
        <dbReference type="Proteomes" id="UP001212997"/>
    </source>
</evidence>
<dbReference type="InterPro" id="IPR015943">
    <property type="entry name" value="WD40/YVTN_repeat-like_dom_sf"/>
</dbReference>
<dbReference type="Proteomes" id="UP001212997">
    <property type="component" value="Unassembled WGS sequence"/>
</dbReference>
<protein>
    <submittedName>
        <fullName evidence="2">Uncharacterized protein</fullName>
    </submittedName>
</protein>
<comment type="caution">
    <text evidence="2">The sequence shown here is derived from an EMBL/GenBank/DDBJ whole genome shotgun (WGS) entry which is preliminary data.</text>
</comment>
<dbReference type="InterPro" id="IPR036322">
    <property type="entry name" value="WD40_repeat_dom_sf"/>
</dbReference>
<organism evidence="2 3">
    <name type="scientific">Meripilus lineatus</name>
    <dbReference type="NCBI Taxonomy" id="2056292"/>
    <lineage>
        <taxon>Eukaryota</taxon>
        <taxon>Fungi</taxon>
        <taxon>Dikarya</taxon>
        <taxon>Basidiomycota</taxon>
        <taxon>Agaricomycotina</taxon>
        <taxon>Agaricomycetes</taxon>
        <taxon>Polyporales</taxon>
        <taxon>Meripilaceae</taxon>
        <taxon>Meripilus</taxon>
    </lineage>
</organism>
<feature type="compositionally biased region" description="Acidic residues" evidence="1">
    <location>
        <begin position="574"/>
        <end position="593"/>
    </location>
</feature>
<dbReference type="SUPFAM" id="SSF50978">
    <property type="entry name" value="WD40 repeat-like"/>
    <property type="match status" value="1"/>
</dbReference>
<evidence type="ECO:0000256" key="1">
    <source>
        <dbReference type="SAM" id="MobiDB-lite"/>
    </source>
</evidence>
<reference evidence="2" key="1">
    <citation type="submission" date="2022-07" db="EMBL/GenBank/DDBJ databases">
        <title>Genome Sequence of Physisporinus lineatus.</title>
        <authorList>
            <person name="Buettner E."/>
        </authorList>
    </citation>
    <scope>NUCLEOTIDE SEQUENCE</scope>
    <source>
        <strain evidence="2">VT162</strain>
    </source>
</reference>
<dbReference type="Gene3D" id="2.130.10.10">
    <property type="entry name" value="YVTN repeat-like/Quinoprotein amine dehydrogenase"/>
    <property type="match status" value="1"/>
</dbReference>
<gene>
    <name evidence="2" type="ORF">NLI96_g6052</name>
</gene>
<feature type="region of interest" description="Disordered" evidence="1">
    <location>
        <begin position="564"/>
        <end position="598"/>
    </location>
</feature>
<dbReference type="AlphaFoldDB" id="A0AAD5V6Z0"/>
<feature type="compositionally biased region" description="Basic and acidic residues" evidence="1">
    <location>
        <begin position="564"/>
        <end position="573"/>
    </location>
</feature>
<dbReference type="EMBL" id="JANAWD010000213">
    <property type="protein sequence ID" value="KAJ3483806.1"/>
    <property type="molecule type" value="Genomic_DNA"/>
</dbReference>
<keyword evidence="3" id="KW-1185">Reference proteome</keyword>
<sequence>MTVNFDNWRKWLNSWKGQLTALQKREGDEDEDEYDEEEEERKPEKVVRLLKRSCELLRRAEALNRSDFKEMVDAVAEFQAFGVTAAYEGHWCQFLPSYAHSSASPLVNDGNNRGLGSGTLGMVFNFMTSIMGPGFADEASSSLSRMAATLGPWDQSPHPHAKTTPLSRFREPLLNFPTRDVPTAQNIYQARCEVVCDSICSSATMAISSDNSCLAIASAGGYKDRDPRLHFYILDEDDEENCHIITPGLLSIANRVTLDAGRKLIFVADNDRVKSYSWEKKGRKGLRGTPVHTLNSTGERGPLAVHPANRILRAGKGTVLAWNIDELETHGPQNKRIGAGKVDVSNTWRDLDDDDDVEPSTGSLPHTTIKLAELDLRIDDWELHKPSGQFLYAAGAGNGSSLGSNSGHGFGCGSIDLEQGITVTRYLGHGGSVAHISTSDGDPNMFATIAGDGYARLFDVRKHLPVVTFNVEAESSTCHAGILTHPDGIPMLFTGGNKSEQVIMWDIRSRQAVYDLSTGNTSVSSVAWDSSRSTLFAATQCMSVDRFGGTHFYRRARIPKFLRKRDQTRKTEGNDGDVDMGDDGDEEEDDDDDRNWPERAFHSESHYGHLFDAADHSLFHYKFKDDPDSDILPASGWSSTGGFDYLW</sequence>
<evidence type="ECO:0000313" key="2">
    <source>
        <dbReference type="EMBL" id="KAJ3483806.1"/>
    </source>
</evidence>